<name>A0AC60QIE3_IXOPE</name>
<dbReference type="Proteomes" id="UP000805193">
    <property type="component" value="Unassembled WGS sequence"/>
</dbReference>
<dbReference type="EMBL" id="JABSTQ010009121">
    <property type="protein sequence ID" value="KAG0432760.1"/>
    <property type="molecule type" value="Genomic_DNA"/>
</dbReference>
<sequence>MTGKVAFLCLLSSVFAGDRFLRPGFNQARFGQPGFASGAATVDPVYAPQPYTFGYDNVDEFGTKLFHNEQGDSNNAKRGSYGYTDANGLFRRVSYVADANGFRATVDTNEPGTQSGPTGDAVFNANPVVVGPGVGKASAFAAPGYAGRPAGAIGYGRPGFGSSRVCRFCLSFYIRQAVILCLFSGVLGGDRFLRPGFNQGRFGGGGFLSSAANVDPVYAPQPYSFGYDNVDEFGTKLFHNEQGDANNAKTGSYGYTDANGLFRRVSYVADANGFRATVDTNEPGTQSGPTGDAVFNANPVVVGPGVGAASAFAAPGYAGRPAGAIGYGRPGFGSRW</sequence>
<proteinExistence type="predicted"/>
<comment type="caution">
    <text evidence="1">The sequence shown here is derived from an EMBL/GenBank/DDBJ whole genome shotgun (WGS) entry which is preliminary data.</text>
</comment>
<gene>
    <name evidence="1" type="ORF">HPB47_020559</name>
</gene>
<accession>A0AC60QIE3</accession>
<organism evidence="1 2">
    <name type="scientific">Ixodes persulcatus</name>
    <name type="common">Taiga tick</name>
    <dbReference type="NCBI Taxonomy" id="34615"/>
    <lineage>
        <taxon>Eukaryota</taxon>
        <taxon>Metazoa</taxon>
        <taxon>Ecdysozoa</taxon>
        <taxon>Arthropoda</taxon>
        <taxon>Chelicerata</taxon>
        <taxon>Arachnida</taxon>
        <taxon>Acari</taxon>
        <taxon>Parasitiformes</taxon>
        <taxon>Ixodida</taxon>
        <taxon>Ixodoidea</taxon>
        <taxon>Ixodidae</taxon>
        <taxon>Ixodinae</taxon>
        <taxon>Ixodes</taxon>
    </lineage>
</organism>
<keyword evidence="2" id="KW-1185">Reference proteome</keyword>
<reference evidence="1 2" key="1">
    <citation type="journal article" date="2020" name="Cell">
        <title>Large-Scale Comparative Analyses of Tick Genomes Elucidate Their Genetic Diversity and Vector Capacities.</title>
        <authorList>
            <consortium name="Tick Genome and Microbiome Consortium (TIGMIC)"/>
            <person name="Jia N."/>
            <person name="Wang J."/>
            <person name="Shi W."/>
            <person name="Du L."/>
            <person name="Sun Y."/>
            <person name="Zhan W."/>
            <person name="Jiang J.F."/>
            <person name="Wang Q."/>
            <person name="Zhang B."/>
            <person name="Ji P."/>
            <person name="Bell-Sakyi L."/>
            <person name="Cui X.M."/>
            <person name="Yuan T.T."/>
            <person name="Jiang B.G."/>
            <person name="Yang W.F."/>
            <person name="Lam T.T."/>
            <person name="Chang Q.C."/>
            <person name="Ding S.J."/>
            <person name="Wang X.J."/>
            <person name="Zhu J.G."/>
            <person name="Ruan X.D."/>
            <person name="Zhao L."/>
            <person name="Wei J.T."/>
            <person name="Ye R.Z."/>
            <person name="Que T.C."/>
            <person name="Du C.H."/>
            <person name="Zhou Y.H."/>
            <person name="Cheng J.X."/>
            <person name="Dai P.F."/>
            <person name="Guo W.B."/>
            <person name="Han X.H."/>
            <person name="Huang E.J."/>
            <person name="Li L.F."/>
            <person name="Wei W."/>
            <person name="Gao Y.C."/>
            <person name="Liu J.Z."/>
            <person name="Shao H.Z."/>
            <person name="Wang X."/>
            <person name="Wang C.C."/>
            <person name="Yang T.C."/>
            <person name="Huo Q.B."/>
            <person name="Li W."/>
            <person name="Chen H.Y."/>
            <person name="Chen S.E."/>
            <person name="Zhou L.G."/>
            <person name="Ni X.B."/>
            <person name="Tian J.H."/>
            <person name="Sheng Y."/>
            <person name="Liu T."/>
            <person name="Pan Y.S."/>
            <person name="Xia L.Y."/>
            <person name="Li J."/>
            <person name="Zhao F."/>
            <person name="Cao W.C."/>
        </authorList>
    </citation>
    <scope>NUCLEOTIDE SEQUENCE [LARGE SCALE GENOMIC DNA]</scope>
    <source>
        <strain evidence="1">Iper-2018</strain>
    </source>
</reference>
<evidence type="ECO:0000313" key="2">
    <source>
        <dbReference type="Proteomes" id="UP000805193"/>
    </source>
</evidence>
<protein>
    <submittedName>
        <fullName evidence="1">Uncharacterized protein</fullName>
    </submittedName>
</protein>
<evidence type="ECO:0000313" key="1">
    <source>
        <dbReference type="EMBL" id="KAG0432760.1"/>
    </source>
</evidence>